<dbReference type="Pfam" id="PF00327">
    <property type="entry name" value="Ribosomal_L30"/>
    <property type="match status" value="1"/>
</dbReference>
<dbReference type="GeneID" id="33560479"/>
<dbReference type="PANTHER" id="PTHR15892">
    <property type="entry name" value="MITOCHONDRIAL RIBOSOMAL PROTEIN L30"/>
    <property type="match status" value="1"/>
</dbReference>
<dbReference type="InterPro" id="IPR016082">
    <property type="entry name" value="Ribosomal_uL30_ferredoxin-like"/>
</dbReference>
<dbReference type="GO" id="GO:0015934">
    <property type="term" value="C:large ribosomal subunit"/>
    <property type="evidence" value="ECO:0007669"/>
    <property type="project" value="InterPro"/>
</dbReference>
<dbReference type="GO" id="GO:0005739">
    <property type="term" value="C:mitochondrion"/>
    <property type="evidence" value="ECO:0007669"/>
    <property type="project" value="TreeGrafter"/>
</dbReference>
<dbReference type="InterPro" id="IPR005996">
    <property type="entry name" value="Ribosomal_uL30_bac-type"/>
</dbReference>
<reference evidence="7 8" key="1">
    <citation type="submission" date="2017-03" db="EMBL/GenBank/DDBJ databases">
        <title>Widespread Adenine N6-methylation of Active Genes in Fungi.</title>
        <authorList>
            <consortium name="DOE Joint Genome Institute"/>
            <person name="Mondo S.J."/>
            <person name="Dannebaum R.O."/>
            <person name="Kuo R.C."/>
            <person name="Louie K.B."/>
            <person name="Bewick A.J."/>
            <person name="Labutti K."/>
            <person name="Haridas S."/>
            <person name="Kuo A."/>
            <person name="Salamov A."/>
            <person name="Ahrendt S.R."/>
            <person name="Lau R."/>
            <person name="Bowen B.P."/>
            <person name="Lipzen A."/>
            <person name="Sullivan W."/>
            <person name="Andreopoulos W.B."/>
            <person name="Clum A."/>
            <person name="Lindquist E."/>
            <person name="Daum C."/>
            <person name="Northen T.R."/>
            <person name="Ramamoorthy G."/>
            <person name="Schmitz R.J."/>
            <person name="Gryganskyi A."/>
            <person name="Culley D."/>
            <person name="Magnuson J."/>
            <person name="James T.Y."/>
            <person name="O'Malley M.A."/>
            <person name="Stajich J.E."/>
            <person name="Spatafora J.W."/>
            <person name="Visel A."/>
            <person name="Grigoriev I.V."/>
        </authorList>
    </citation>
    <scope>NUCLEOTIDE SEQUENCE [LARGE SCALE GENOMIC DNA]</scope>
    <source>
        <strain evidence="7 8">NRRL Y-17943</strain>
    </source>
</reference>
<dbReference type="OrthoDB" id="509901at2759"/>
<evidence type="ECO:0000313" key="8">
    <source>
        <dbReference type="Proteomes" id="UP000193218"/>
    </source>
</evidence>
<dbReference type="SUPFAM" id="SSF55129">
    <property type="entry name" value="Ribosomal protein L30p/L7e"/>
    <property type="match status" value="1"/>
</dbReference>
<feature type="region of interest" description="Disordered" evidence="5">
    <location>
        <begin position="26"/>
        <end position="69"/>
    </location>
</feature>
<evidence type="ECO:0000259" key="6">
    <source>
        <dbReference type="Pfam" id="PF00327"/>
    </source>
</evidence>
<keyword evidence="3" id="KW-0687">Ribonucleoprotein</keyword>
<comment type="caution">
    <text evidence="7">The sequence shown here is derived from an EMBL/GenBank/DDBJ whole genome shotgun (WGS) entry which is preliminary data.</text>
</comment>
<evidence type="ECO:0000313" key="7">
    <source>
        <dbReference type="EMBL" id="ORX34272.1"/>
    </source>
</evidence>
<evidence type="ECO:0000256" key="5">
    <source>
        <dbReference type="SAM" id="MobiDB-lite"/>
    </source>
</evidence>
<keyword evidence="8" id="KW-1185">Reference proteome</keyword>
<sequence>MIVRTAANIGPSRVLYGVRTIASSSTSSTVASSSSSPAASTSRQSSPPRQSSSSSLKSPTAQSQSPPKTHHFVKLVRSTIGLQQVYKDTVRSLGLKRRHSVALVPFNKGFGGMLIKVKELIEVRNVTKQEGLDLLRRTKDRSEGAGVVPTGLAFGGSRSKSVEGEP</sequence>
<dbReference type="Gene3D" id="3.30.1390.20">
    <property type="entry name" value="Ribosomal protein L30, ferredoxin-like fold domain"/>
    <property type="match status" value="1"/>
</dbReference>
<evidence type="ECO:0000256" key="4">
    <source>
        <dbReference type="ARBA" id="ARBA00035281"/>
    </source>
</evidence>
<dbReference type="STRING" id="4999.A0A1Y1U8D2"/>
<proteinExistence type="inferred from homology"/>
<name>A0A1Y1U8D2_9TREE</name>
<protein>
    <recommendedName>
        <fullName evidence="4">Large ribosomal subunit protein uL30m</fullName>
    </recommendedName>
</protein>
<dbReference type="RefSeq" id="XP_021868550.1">
    <property type="nucleotide sequence ID" value="XM_022018670.1"/>
</dbReference>
<dbReference type="InParanoid" id="A0A1Y1U8D2"/>
<dbReference type="InterPro" id="IPR036919">
    <property type="entry name" value="Ribo_uL30_ferredoxin-like_sf"/>
</dbReference>
<dbReference type="GO" id="GO:0003735">
    <property type="term" value="F:structural constituent of ribosome"/>
    <property type="evidence" value="ECO:0007669"/>
    <property type="project" value="InterPro"/>
</dbReference>
<dbReference type="GO" id="GO:0006412">
    <property type="term" value="P:translation"/>
    <property type="evidence" value="ECO:0007669"/>
    <property type="project" value="InterPro"/>
</dbReference>
<keyword evidence="2" id="KW-0689">Ribosomal protein</keyword>
<accession>A0A1Y1U8D2</accession>
<dbReference type="AlphaFoldDB" id="A0A1Y1U8D2"/>
<gene>
    <name evidence="7" type="ORF">BD324DRAFT_653541</name>
</gene>
<dbReference type="EMBL" id="NBSH01000015">
    <property type="protein sequence ID" value="ORX34272.1"/>
    <property type="molecule type" value="Genomic_DNA"/>
</dbReference>
<evidence type="ECO:0000256" key="1">
    <source>
        <dbReference type="ARBA" id="ARBA00007594"/>
    </source>
</evidence>
<feature type="region of interest" description="Disordered" evidence="5">
    <location>
        <begin position="141"/>
        <end position="166"/>
    </location>
</feature>
<organism evidence="7 8">
    <name type="scientific">Kockovaella imperatae</name>
    <dbReference type="NCBI Taxonomy" id="4999"/>
    <lineage>
        <taxon>Eukaryota</taxon>
        <taxon>Fungi</taxon>
        <taxon>Dikarya</taxon>
        <taxon>Basidiomycota</taxon>
        <taxon>Agaricomycotina</taxon>
        <taxon>Tremellomycetes</taxon>
        <taxon>Tremellales</taxon>
        <taxon>Cuniculitremaceae</taxon>
        <taxon>Kockovaella</taxon>
    </lineage>
</organism>
<dbReference type="CDD" id="cd01658">
    <property type="entry name" value="Ribosomal_L30"/>
    <property type="match status" value="1"/>
</dbReference>
<comment type="similarity">
    <text evidence="1">Belongs to the universal ribosomal protein uL30 family.</text>
</comment>
<evidence type="ECO:0000256" key="2">
    <source>
        <dbReference type="ARBA" id="ARBA00022980"/>
    </source>
</evidence>
<evidence type="ECO:0000256" key="3">
    <source>
        <dbReference type="ARBA" id="ARBA00023274"/>
    </source>
</evidence>
<dbReference type="Proteomes" id="UP000193218">
    <property type="component" value="Unassembled WGS sequence"/>
</dbReference>
<dbReference type="PANTHER" id="PTHR15892:SF2">
    <property type="entry name" value="LARGE RIBOSOMAL SUBUNIT PROTEIN UL30M"/>
    <property type="match status" value="1"/>
</dbReference>
<feature type="compositionally biased region" description="Low complexity" evidence="5">
    <location>
        <begin position="26"/>
        <end position="65"/>
    </location>
</feature>
<feature type="domain" description="Large ribosomal subunit protein uL30-like ferredoxin-like fold" evidence="6">
    <location>
        <begin position="71"/>
        <end position="121"/>
    </location>
</feature>